<evidence type="ECO:0000313" key="2">
    <source>
        <dbReference type="Proteomes" id="UP001265700"/>
    </source>
</evidence>
<comment type="caution">
    <text evidence="1">The sequence shown here is derived from an EMBL/GenBank/DDBJ whole genome shotgun (WGS) entry which is preliminary data.</text>
</comment>
<protein>
    <submittedName>
        <fullName evidence="1">Lipopolysaccharide biosynthesis protein</fullName>
    </submittedName>
</protein>
<dbReference type="EMBL" id="JAVDWU010000003">
    <property type="protein sequence ID" value="MDR7150078.1"/>
    <property type="molecule type" value="Genomic_DNA"/>
</dbReference>
<evidence type="ECO:0000313" key="1">
    <source>
        <dbReference type="EMBL" id="MDR7150078.1"/>
    </source>
</evidence>
<keyword evidence="2" id="KW-1185">Reference proteome</keyword>
<name>A0ABU1WLB6_9BURK</name>
<gene>
    <name evidence="1" type="ORF">J2W49_002033</name>
</gene>
<accession>A0ABU1WLB6</accession>
<dbReference type="Proteomes" id="UP001265700">
    <property type="component" value="Unassembled WGS sequence"/>
</dbReference>
<dbReference type="RefSeq" id="WP_310315181.1">
    <property type="nucleotide sequence ID" value="NZ_JAVDWU010000003.1"/>
</dbReference>
<organism evidence="1 2">
    <name type="scientific">Hydrogenophaga palleronii</name>
    <dbReference type="NCBI Taxonomy" id="65655"/>
    <lineage>
        <taxon>Bacteria</taxon>
        <taxon>Pseudomonadati</taxon>
        <taxon>Pseudomonadota</taxon>
        <taxon>Betaproteobacteria</taxon>
        <taxon>Burkholderiales</taxon>
        <taxon>Comamonadaceae</taxon>
        <taxon>Hydrogenophaga</taxon>
    </lineage>
</organism>
<sequence>MVICACPEGHPVLDELQTLCDALYWKAEKGWDFSAYAVALSELAHLSPGADVLVMNDSVFGPFRPLVPFMEAAPWRFTGFTANSLEENHVQSYAFVVKAIDAALMDALAPVMSTAWSYNSADPVILHQEKKLARVAAPHFSIGAFGTATTQRNLICACSIRKNWWRPGFRL</sequence>
<reference evidence="1 2" key="1">
    <citation type="submission" date="2023-07" db="EMBL/GenBank/DDBJ databases">
        <title>Sorghum-associated microbial communities from plants grown in Nebraska, USA.</title>
        <authorList>
            <person name="Schachtman D."/>
        </authorList>
    </citation>
    <scope>NUCLEOTIDE SEQUENCE [LARGE SCALE GENOMIC DNA]</scope>
    <source>
        <strain evidence="1 2">4249</strain>
    </source>
</reference>
<proteinExistence type="predicted"/>